<dbReference type="PANTHER" id="PTHR30389">
    <property type="entry name" value="FUMARATE HYDRATASE-RELATED"/>
    <property type="match status" value="1"/>
</dbReference>
<dbReference type="NCBIfam" id="NF004885">
    <property type="entry name" value="PRK06246.1"/>
    <property type="match status" value="1"/>
</dbReference>
<dbReference type="InterPro" id="IPR051208">
    <property type="entry name" value="Class-I_Fumarase/Tartrate_DH"/>
</dbReference>
<keyword evidence="2" id="KW-0004">4Fe-4S</keyword>
<dbReference type="AlphaFoldDB" id="A0A0U9HRT7"/>
<evidence type="ECO:0000259" key="7">
    <source>
        <dbReference type="Pfam" id="PF05681"/>
    </source>
</evidence>
<gene>
    <name evidence="8" type="ORF">TAGGR_3199</name>
</gene>
<keyword evidence="6" id="KW-0456">Lyase</keyword>
<sequence length="280" mass="30510">MRKISREEIVKTVKKLYLDAAVFLPEDVSEALKRSYEFETGLAKDILKQIIDNQKVASEDKIPLCQDTGVAVIFVEWGTEVLYEDGDPMDAFNEGVRLAVKEGYLRASVVDDPVFNRINTKDNTPCIVHFELVKGDRVKIVVAPKGAGSENMSALRMLKPAQGLKGVKDFVIETVKNAGGNPCPPIIVGVGIGGNFEKSAILAKKALLRKVGEPNKNPDYARLEQELLNEINLLGIGAMGVGGRITALAVHIEYAPCHIASLPVAVNIQCHSARHKEAEI</sequence>
<organism evidence="8 9">
    <name type="scientific">Thermodesulfovibrio aggregans</name>
    <dbReference type="NCBI Taxonomy" id="86166"/>
    <lineage>
        <taxon>Bacteria</taxon>
        <taxon>Pseudomonadati</taxon>
        <taxon>Nitrospirota</taxon>
        <taxon>Thermodesulfovibrionia</taxon>
        <taxon>Thermodesulfovibrionales</taxon>
        <taxon>Thermodesulfovibrionaceae</taxon>
        <taxon>Thermodesulfovibrio</taxon>
    </lineage>
</organism>
<dbReference type="Proteomes" id="UP000054976">
    <property type="component" value="Unassembled WGS sequence"/>
</dbReference>
<dbReference type="InterPro" id="IPR004646">
    <property type="entry name" value="Fe-S_hydro-lyase_TtdA-typ_cat"/>
</dbReference>
<reference evidence="9" key="1">
    <citation type="submission" date="2016-01" db="EMBL/GenBank/DDBJ databases">
        <title>Draft genome sequence of Thermodesulfovibrio aggregans strain TGE-P1.</title>
        <authorList>
            <person name="Sekiguchi Y."/>
            <person name="Ohashi A."/>
            <person name="Matsuura N."/>
            <person name="Tourlousse M.D."/>
        </authorList>
    </citation>
    <scope>NUCLEOTIDE SEQUENCE [LARGE SCALE GENOMIC DNA]</scope>
    <source>
        <strain evidence="9">TGE-P1</strain>
    </source>
</reference>
<keyword evidence="9" id="KW-1185">Reference proteome</keyword>
<dbReference type="GO" id="GO:0016829">
    <property type="term" value="F:lyase activity"/>
    <property type="evidence" value="ECO:0007669"/>
    <property type="project" value="UniProtKB-KW"/>
</dbReference>
<name>A0A0U9HRT7_9BACT</name>
<comment type="similarity">
    <text evidence="1">Belongs to the class-I fumarase family.</text>
</comment>
<dbReference type="EMBL" id="BCNO01000003">
    <property type="protein sequence ID" value="GAQ95723.1"/>
    <property type="molecule type" value="Genomic_DNA"/>
</dbReference>
<keyword evidence="5" id="KW-0411">Iron-sulfur</keyword>
<evidence type="ECO:0000256" key="2">
    <source>
        <dbReference type="ARBA" id="ARBA00022485"/>
    </source>
</evidence>
<dbReference type="PANTHER" id="PTHR30389:SF17">
    <property type="entry name" value="L(+)-TARTRATE DEHYDRATASE SUBUNIT ALPHA-RELATED"/>
    <property type="match status" value="1"/>
</dbReference>
<evidence type="ECO:0000256" key="4">
    <source>
        <dbReference type="ARBA" id="ARBA00023004"/>
    </source>
</evidence>
<protein>
    <submittedName>
        <fullName evidence="8">Fumarate hydratase subunit alpha</fullName>
    </submittedName>
</protein>
<dbReference type="GO" id="GO:0046872">
    <property type="term" value="F:metal ion binding"/>
    <property type="evidence" value="ECO:0007669"/>
    <property type="project" value="UniProtKB-KW"/>
</dbReference>
<dbReference type="STRING" id="86166.TAGGR_3199"/>
<accession>A0A0U9HRT7</accession>
<keyword evidence="3" id="KW-0479">Metal-binding</keyword>
<proteinExistence type="inferred from homology"/>
<keyword evidence="4" id="KW-0408">Iron</keyword>
<dbReference type="NCBIfam" id="TIGR00722">
    <property type="entry name" value="ttdA_fumA_fumB"/>
    <property type="match status" value="1"/>
</dbReference>
<dbReference type="RefSeq" id="WP_059177149.1">
    <property type="nucleotide sequence ID" value="NZ_BCNO01000003.1"/>
</dbReference>
<feature type="domain" description="Fe-S hydro-lyase tartrate dehydratase alpha-type catalytic" evidence="7">
    <location>
        <begin position="11"/>
        <end position="278"/>
    </location>
</feature>
<dbReference type="GO" id="GO:0051539">
    <property type="term" value="F:4 iron, 4 sulfur cluster binding"/>
    <property type="evidence" value="ECO:0007669"/>
    <property type="project" value="UniProtKB-KW"/>
</dbReference>
<evidence type="ECO:0000256" key="1">
    <source>
        <dbReference type="ARBA" id="ARBA00008876"/>
    </source>
</evidence>
<evidence type="ECO:0000313" key="8">
    <source>
        <dbReference type="EMBL" id="GAQ95723.1"/>
    </source>
</evidence>
<dbReference type="OrthoDB" id="9798978at2"/>
<comment type="caution">
    <text evidence="8">The sequence shown here is derived from an EMBL/GenBank/DDBJ whole genome shotgun (WGS) entry which is preliminary data.</text>
</comment>
<evidence type="ECO:0000313" key="9">
    <source>
        <dbReference type="Proteomes" id="UP000054976"/>
    </source>
</evidence>
<evidence type="ECO:0000256" key="6">
    <source>
        <dbReference type="ARBA" id="ARBA00023239"/>
    </source>
</evidence>
<evidence type="ECO:0000256" key="3">
    <source>
        <dbReference type="ARBA" id="ARBA00022723"/>
    </source>
</evidence>
<dbReference type="Pfam" id="PF05681">
    <property type="entry name" value="Fumerase"/>
    <property type="match status" value="1"/>
</dbReference>
<evidence type="ECO:0000256" key="5">
    <source>
        <dbReference type="ARBA" id="ARBA00023014"/>
    </source>
</evidence>